<proteinExistence type="predicted"/>
<dbReference type="VEuPathDB" id="VectorBase:MDOMA2_020315"/>
<feature type="region of interest" description="Disordered" evidence="1">
    <location>
        <begin position="25"/>
        <end position="199"/>
    </location>
</feature>
<feature type="compositionally biased region" description="Basic and acidic residues" evidence="1">
    <location>
        <begin position="155"/>
        <end position="173"/>
    </location>
</feature>
<feature type="compositionally biased region" description="Basic and acidic residues" evidence="1">
    <location>
        <begin position="91"/>
        <end position="126"/>
    </location>
</feature>
<dbReference type="EnsemblMetazoa" id="MDOA004677-RA">
    <property type="protein sequence ID" value="MDOA004677-PA"/>
    <property type="gene ID" value="MDOA004677"/>
</dbReference>
<keyword evidence="2" id="KW-0732">Signal</keyword>
<feature type="region of interest" description="Disordered" evidence="1">
    <location>
        <begin position="288"/>
        <end position="348"/>
    </location>
</feature>
<dbReference type="AlphaFoldDB" id="A0A1I8MGK8"/>
<dbReference type="RefSeq" id="XP_005176264.2">
    <property type="nucleotide sequence ID" value="XM_005176207.4"/>
</dbReference>
<dbReference type="PANTHER" id="PTHR38572">
    <property type="entry name" value="BCDNA.GH07269-RELATED"/>
    <property type="match status" value="1"/>
</dbReference>
<protein>
    <submittedName>
        <fullName evidence="3">Uncharacterized protein</fullName>
    </submittedName>
</protein>
<dbReference type="Pfam" id="PF16072">
    <property type="entry name" value="DUF4813"/>
    <property type="match status" value="1"/>
</dbReference>
<dbReference type="OrthoDB" id="8016813at2759"/>
<evidence type="ECO:0000313" key="3">
    <source>
        <dbReference type="EnsemblMetazoa" id="MDOA004677-PA"/>
    </source>
</evidence>
<feature type="compositionally biased region" description="Pro residues" evidence="1">
    <location>
        <begin position="302"/>
        <end position="316"/>
    </location>
</feature>
<reference evidence="3" key="1">
    <citation type="submission" date="2020-05" db="UniProtKB">
        <authorList>
            <consortium name="EnsemblMetazoa"/>
        </authorList>
    </citation>
    <scope>IDENTIFICATION</scope>
    <source>
        <strain evidence="3">Aabys</strain>
    </source>
</reference>
<evidence type="ECO:0000256" key="1">
    <source>
        <dbReference type="SAM" id="MobiDB-lite"/>
    </source>
</evidence>
<evidence type="ECO:0000256" key="2">
    <source>
        <dbReference type="SAM" id="SignalP"/>
    </source>
</evidence>
<gene>
    <name evidence="3" type="primary">101888803</name>
</gene>
<accession>A0A1I8MGK8</accession>
<name>A0A1I8MGK8_MUSDO</name>
<dbReference type="InterPro" id="IPR032086">
    <property type="entry name" value="DUF4813"/>
</dbReference>
<sequence length="798" mass="89031">MSRNTIFFLLVIFAILMTNFNTGAQAKRSKTKSKDGIFSFHNKNRSSSSSSSHHGSSSSSSHHSSSSSSPHHGSSSTSSHHGSSSSSSSSSKHESYKSPTTTHHDKSSHDAKDKTSTKESSSDLHHHTTHKPLLHSKDTKNHTSSWVGSSSIISKHNDNHKLSEHNKSHKDVNHNGILSNKPHHGYKPSAPPLPSDLSSITKTKSHVLDASPQKHKNSTMGWQVAVAHGNTDKSMPLKHESSGNVKHNSTIDQFLKHEQTYLHQNPGHNKIPHESKSNRTSHMLWSTPTHAQAKEHHSYEPSAPPMEPSKSHPPYPSGDHAASHYQQSGSTHGYYPQQAPASHPLGSDAQYHQSATLFGNHPQYIPSSMPGIPYNHPHQNFPVPIPIVVHQQPRESSFSEEFAKEFAYALRRQRNRQRQHGTTTENPAVVKVVNANQQGNVQQPLPNVNPNIQIYPNGQVICQKIKVNATDPKNPMNIVEMDKEQCYPVYAENNPPQYPQNYPNGQIACHKIRVNETDPKNRSTVIEVEKEECYPVYPENYPPQYPQNYPNEQIACHKIRVNETDPKNSSKAIEVEKEECYPVYPQNYPSAQITCHKIKVNETDPDNSSKTIEVEREQCYPFYPPQYPQTYPNGQIVCNKIKVNETDPNNSTRTIEVEKEQCYPAYPPNDVSQGSQSAGNPGQVICYKTKVFEVDPNNSTNIVEVIKDVCRNPLNFEMNAALVQPETYNPPPPSLNQYPNPNYLSNHQIPNNKSTDGGLNSSFNTQGAIDPVGGSGSCAQFNIKLFASLSFIMLLYFT</sequence>
<feature type="compositionally biased region" description="Low complexity" evidence="1">
    <location>
        <begin position="144"/>
        <end position="154"/>
    </location>
</feature>
<feature type="chain" id="PRO_5044560377" evidence="2">
    <location>
        <begin position="27"/>
        <end position="798"/>
    </location>
</feature>
<dbReference type="KEGG" id="mde:101888803"/>
<dbReference type="PANTHER" id="PTHR38572:SF1">
    <property type="entry name" value="BCDNA.GH07269-RELATED"/>
    <property type="match status" value="1"/>
</dbReference>
<dbReference type="VEuPathDB" id="VectorBase:MDOA004677"/>
<feature type="compositionally biased region" description="Low complexity" evidence="1">
    <location>
        <begin position="46"/>
        <end position="90"/>
    </location>
</feature>
<organism evidence="3">
    <name type="scientific">Musca domestica</name>
    <name type="common">House fly</name>
    <dbReference type="NCBI Taxonomy" id="7370"/>
    <lineage>
        <taxon>Eukaryota</taxon>
        <taxon>Metazoa</taxon>
        <taxon>Ecdysozoa</taxon>
        <taxon>Arthropoda</taxon>
        <taxon>Hexapoda</taxon>
        <taxon>Insecta</taxon>
        <taxon>Pterygota</taxon>
        <taxon>Neoptera</taxon>
        <taxon>Endopterygota</taxon>
        <taxon>Diptera</taxon>
        <taxon>Brachycera</taxon>
        <taxon>Muscomorpha</taxon>
        <taxon>Muscoidea</taxon>
        <taxon>Muscidae</taxon>
        <taxon>Musca</taxon>
    </lineage>
</organism>
<feature type="signal peptide" evidence="2">
    <location>
        <begin position="1"/>
        <end position="26"/>
    </location>
</feature>